<organism evidence="1">
    <name type="scientific">Tetraselmis sp. GSL018</name>
    <dbReference type="NCBI Taxonomy" id="582737"/>
    <lineage>
        <taxon>Eukaryota</taxon>
        <taxon>Viridiplantae</taxon>
        <taxon>Chlorophyta</taxon>
        <taxon>core chlorophytes</taxon>
        <taxon>Chlorodendrophyceae</taxon>
        <taxon>Chlorodendrales</taxon>
        <taxon>Chlorodendraceae</taxon>
        <taxon>Tetraselmis</taxon>
    </lineage>
</organism>
<sequence length="63" mass="7106">HNAKKVGVTRWFHVVNPGKRQLPTQSSRTEAVFGIETDRVPSTYRVIQTVRGYFRGSSSSKIS</sequence>
<gene>
    <name evidence="1" type="ORF">TSPGSL018_19124</name>
</gene>
<dbReference type="EMBL" id="GBEZ01022790">
    <property type="protein sequence ID" value="JAC64064.1"/>
    <property type="molecule type" value="Transcribed_RNA"/>
</dbReference>
<feature type="non-terminal residue" evidence="1">
    <location>
        <position position="1"/>
    </location>
</feature>
<protein>
    <submittedName>
        <fullName evidence="1">Uncharacterized protein</fullName>
    </submittedName>
</protein>
<evidence type="ECO:0000313" key="1">
    <source>
        <dbReference type="EMBL" id="JAC64064.1"/>
    </source>
</evidence>
<reference evidence="1" key="1">
    <citation type="submission" date="2014-05" db="EMBL/GenBank/DDBJ databases">
        <title>The transcriptome of the halophilic microalga Tetraselmis sp. GSL018 isolated from the Great Salt Lake, Utah.</title>
        <authorList>
            <person name="Jinkerson R.E."/>
            <person name="D'Adamo S."/>
            <person name="Posewitz M.C."/>
        </authorList>
    </citation>
    <scope>NUCLEOTIDE SEQUENCE</scope>
    <source>
        <strain evidence="1">GSL018</strain>
    </source>
</reference>
<dbReference type="AlphaFoldDB" id="A0A061R030"/>
<proteinExistence type="predicted"/>
<accession>A0A061R030</accession>
<name>A0A061R030_9CHLO</name>